<name>A4A705_9GAMM</name>
<feature type="signal peptide" evidence="1">
    <location>
        <begin position="1"/>
        <end position="18"/>
    </location>
</feature>
<dbReference type="EMBL" id="AAOA02000002">
    <property type="protein sequence ID" value="EAQ98074.2"/>
    <property type="molecule type" value="Genomic_DNA"/>
</dbReference>
<evidence type="ECO:0000313" key="2">
    <source>
        <dbReference type="EMBL" id="EAQ98074.2"/>
    </source>
</evidence>
<sequence>MRIVTVLLMLFFSGVVSAQSNPNVDKVRLPQCEKIADLKEALSKVERMKGFSEGDDYKFLKGFGERCGRYKVRSRSNYTLHSYHNADDNIFAIYRITGGKGYEGGKVAGFVANSVYSKEGWRIARGKECVLTAQSGQCLLPRKCRAVSNSSFVQKLKLDEFAAPAYCYGVGEDF</sequence>
<gene>
    <name evidence="2" type="ORF">KT71_02467</name>
</gene>
<keyword evidence="3" id="KW-1185">Reference proteome</keyword>
<dbReference type="STRING" id="314285.KT71_02467"/>
<dbReference type="HOGENOM" id="CLU_1537469_0_0_6"/>
<keyword evidence="1" id="KW-0732">Signal</keyword>
<proteinExistence type="predicted"/>
<dbReference type="AlphaFoldDB" id="A4A705"/>
<comment type="caution">
    <text evidence="2">The sequence shown here is derived from an EMBL/GenBank/DDBJ whole genome shotgun (WGS) entry which is preliminary data.</text>
</comment>
<dbReference type="Proteomes" id="UP000019205">
    <property type="component" value="Chromosome"/>
</dbReference>
<accession>A4A705</accession>
<evidence type="ECO:0000256" key="1">
    <source>
        <dbReference type="SAM" id="SignalP"/>
    </source>
</evidence>
<reference evidence="2 3" key="2">
    <citation type="journal article" date="2009" name="PLoS ONE">
        <title>The photosynthetic apparatus and its regulation in the aerobic gammaproteobacterium Congregibacter litoralis gen. nov., sp. nov.</title>
        <authorList>
            <person name="Spring S."/>
            <person name="Lunsdorf H."/>
            <person name="Fuchs B.M."/>
            <person name="Tindall B.J."/>
        </authorList>
    </citation>
    <scope>NUCLEOTIDE SEQUENCE [LARGE SCALE GENOMIC DNA]</scope>
    <source>
        <strain evidence="2">KT71</strain>
    </source>
</reference>
<reference evidence="2 3" key="1">
    <citation type="journal article" date="2007" name="Proc. Natl. Acad. Sci. U.S.A.">
        <title>Characterization of a marine gammaproteobacterium capable of aerobic anoxygenic photosynthesis.</title>
        <authorList>
            <person name="Fuchs B.M."/>
            <person name="Spring S."/>
            <person name="Teeling H."/>
            <person name="Quast C."/>
            <person name="Wulf J."/>
            <person name="Schattenhofer M."/>
            <person name="Yan S."/>
            <person name="Ferriera S."/>
            <person name="Johnson J."/>
            <person name="Glockner F.O."/>
            <person name="Amann R."/>
        </authorList>
    </citation>
    <scope>NUCLEOTIDE SEQUENCE [LARGE SCALE GENOMIC DNA]</scope>
    <source>
        <strain evidence="2">KT71</strain>
    </source>
</reference>
<dbReference type="RefSeq" id="WP_023659894.1">
    <property type="nucleotide sequence ID" value="NZ_CM002299.1"/>
</dbReference>
<organism evidence="2 3">
    <name type="scientific">Congregibacter litoralis KT71</name>
    <dbReference type="NCBI Taxonomy" id="314285"/>
    <lineage>
        <taxon>Bacteria</taxon>
        <taxon>Pseudomonadati</taxon>
        <taxon>Pseudomonadota</taxon>
        <taxon>Gammaproteobacteria</taxon>
        <taxon>Cellvibrionales</taxon>
        <taxon>Halieaceae</taxon>
        <taxon>Congregibacter</taxon>
    </lineage>
</organism>
<protein>
    <submittedName>
        <fullName evidence="2">Uncharacterized protein</fullName>
    </submittedName>
</protein>
<feature type="chain" id="PRO_5002665361" evidence="1">
    <location>
        <begin position="19"/>
        <end position="174"/>
    </location>
</feature>
<evidence type="ECO:0000313" key="3">
    <source>
        <dbReference type="Proteomes" id="UP000019205"/>
    </source>
</evidence>